<reference evidence="3 4" key="1">
    <citation type="submission" date="2020-01" db="EMBL/GenBank/DDBJ databases">
        <title>Aspergillus terreus IFO 6365 whole genome shotgun sequence.</title>
        <authorList>
            <person name="Kanamasa S."/>
            <person name="Takahashi H."/>
        </authorList>
    </citation>
    <scope>NUCLEOTIDE SEQUENCE [LARGE SCALE GENOMIC DNA]</scope>
    <source>
        <strain evidence="3 4">IFO 6365</strain>
    </source>
</reference>
<dbReference type="Proteomes" id="UP000452235">
    <property type="component" value="Unassembled WGS sequence"/>
</dbReference>
<evidence type="ECO:0000256" key="1">
    <source>
        <dbReference type="ARBA" id="ARBA00023002"/>
    </source>
</evidence>
<dbReference type="EMBL" id="BLJY01000013">
    <property type="protein sequence ID" value="GFF20867.1"/>
    <property type="molecule type" value="Genomic_DNA"/>
</dbReference>
<dbReference type="OrthoDB" id="48988at2759"/>
<gene>
    <name evidence="3" type="ORF">ATEIFO6365_0013020100</name>
</gene>
<dbReference type="SMART" id="SM00248">
    <property type="entry name" value="ANK"/>
    <property type="match status" value="9"/>
</dbReference>
<dbReference type="Gene3D" id="1.25.40.20">
    <property type="entry name" value="Ankyrin repeat-containing domain"/>
    <property type="match status" value="4"/>
</dbReference>
<dbReference type="VEuPathDB" id="FungiDB:ATEG_09707"/>
<dbReference type="InterPro" id="IPR050523">
    <property type="entry name" value="AKR_Detox_Biosynth"/>
</dbReference>
<dbReference type="Pfam" id="PF12796">
    <property type="entry name" value="Ank_2"/>
    <property type="match status" value="2"/>
</dbReference>
<dbReference type="SUPFAM" id="SSF48403">
    <property type="entry name" value="Ankyrin repeat"/>
    <property type="match status" value="2"/>
</dbReference>
<keyword evidence="1" id="KW-0560">Oxidoreductase</keyword>
<dbReference type="InterPro" id="IPR020471">
    <property type="entry name" value="AKR"/>
</dbReference>
<dbReference type="VEuPathDB" id="FungiDB:ATEG_09706"/>
<dbReference type="PROSITE" id="PS50088">
    <property type="entry name" value="ANK_REPEAT"/>
    <property type="match status" value="1"/>
</dbReference>
<comment type="caution">
    <text evidence="3">The sequence shown here is derived from an EMBL/GenBank/DDBJ whole genome shotgun (WGS) entry which is preliminary data.</text>
</comment>
<dbReference type="GO" id="GO:0016491">
    <property type="term" value="F:oxidoreductase activity"/>
    <property type="evidence" value="ECO:0007669"/>
    <property type="project" value="UniProtKB-KW"/>
</dbReference>
<organism evidence="3 4">
    <name type="scientific">Aspergillus terreus</name>
    <dbReference type="NCBI Taxonomy" id="33178"/>
    <lineage>
        <taxon>Eukaryota</taxon>
        <taxon>Fungi</taxon>
        <taxon>Dikarya</taxon>
        <taxon>Ascomycota</taxon>
        <taxon>Pezizomycotina</taxon>
        <taxon>Eurotiomycetes</taxon>
        <taxon>Eurotiomycetidae</taxon>
        <taxon>Eurotiales</taxon>
        <taxon>Aspergillaceae</taxon>
        <taxon>Aspergillus</taxon>
        <taxon>Aspergillus subgen. Circumdati</taxon>
    </lineage>
</organism>
<comment type="similarity">
    <text evidence="2">Belongs to the aldo/keto reductase family. Aldo/keto reductase 2 subfamily.</text>
</comment>
<dbReference type="Gene3D" id="3.20.20.100">
    <property type="entry name" value="NADP-dependent oxidoreductase domain"/>
    <property type="match status" value="1"/>
</dbReference>
<dbReference type="InterPro" id="IPR023210">
    <property type="entry name" value="NADP_OxRdtase_dom"/>
</dbReference>
<dbReference type="SUPFAM" id="SSF51430">
    <property type="entry name" value="NAD(P)-linked oxidoreductase"/>
    <property type="match status" value="1"/>
</dbReference>
<accession>A0A5M3ZCB6</accession>
<dbReference type="PANTHER" id="PTHR43364:SF4">
    <property type="entry name" value="NAD(P)-LINKED OXIDOREDUCTASE SUPERFAMILY PROTEIN"/>
    <property type="match status" value="1"/>
</dbReference>
<dbReference type="PRINTS" id="PR00069">
    <property type="entry name" value="ALDKETRDTASE"/>
</dbReference>
<keyword evidence="4" id="KW-1185">Reference proteome</keyword>
<protein>
    <submittedName>
        <fullName evidence="3">Aldehyde reductase</fullName>
    </submittedName>
</protein>
<dbReference type="InterPro" id="IPR036812">
    <property type="entry name" value="NAD(P)_OxRdtase_dom_sf"/>
</dbReference>
<dbReference type="InterPro" id="IPR002110">
    <property type="entry name" value="Ankyrin_rpt"/>
</dbReference>
<dbReference type="PANTHER" id="PTHR43364">
    <property type="entry name" value="NADH-SPECIFIC METHYLGLYOXAL REDUCTASE-RELATED"/>
    <property type="match status" value="1"/>
</dbReference>
<dbReference type="Pfam" id="PF00248">
    <property type="entry name" value="Aldo_ket_red"/>
    <property type="match status" value="1"/>
</dbReference>
<name>A0A5M3ZCB6_ASPTE</name>
<evidence type="ECO:0000313" key="4">
    <source>
        <dbReference type="Proteomes" id="UP000452235"/>
    </source>
</evidence>
<dbReference type="AlphaFoldDB" id="A0A5M3ZCB6"/>
<evidence type="ECO:0000313" key="3">
    <source>
        <dbReference type="EMBL" id="GFF20867.1"/>
    </source>
</evidence>
<proteinExistence type="inferred from homology"/>
<evidence type="ECO:0000256" key="2">
    <source>
        <dbReference type="ARBA" id="ARBA00038157"/>
    </source>
</evidence>
<dbReference type="InterPro" id="IPR036770">
    <property type="entry name" value="Ankyrin_rpt-contain_sf"/>
</dbReference>
<dbReference type="CDD" id="cd19075">
    <property type="entry name" value="AKR_AKR7A1-5"/>
    <property type="match status" value="1"/>
</dbReference>
<sequence>MSLLNLPTELIFAILGGLDYESDIDSLARTSRAYYNRFNPLLYRHNVHHGESSALPWGIIHGSMATVEMALDAGAWPDQPGSRLEEHPAALAAIHGRLEILQLLVKRGLDIQDKRTNIFAFFGRTRLGDKTSLVHFIEKQAEFNPNGLEDRISWDTLLMMAAKSGHEPIVRFLLELSPQGPKAHPPAQWIMHASLSAAISNGHLSVVELLVDRGACMETKDGNVTLLLRAIAAGNQDIVQLLLRRGCKQSNSGSDRMRLICVAAKADQLESVRCFLQAGALSHPEPNLPRAMDTLSNAVTYGSVPVIDLLLESFDYVRLVTEPKPKTIVLCAATACGRTALVRDLLESHDCNLNGYDEDSYRCPPPLCLAVKYSHAETVELLLAHGADPSPKFLPGPGKPMPPNLLWYAASRGYERIVALLLEAGIGPNDSQPLEGSAFEPYVKQSIRHDGIFRRLLDAGLDLGQHLRPDSTVANTVVRAGRPAMVRMMLHDLWSHIYKYTIVTDALINGKEVFGLIYESPQWFPCMSPDVVHPRICREALELATEQGRPDLLQLLLDRGLSRFFRPWQRELVVKAARSEGPCADPEATLDLLIRHGAEVDSRYPNGGTPLAVVACEGKLEPMAQGPGGYEGIFGGGSFMSEASYPIEEIKKALDILEDGGIKVIDTATIYVKSEELLGELKAASRFAIDSKFPGGFSPEAATTDSIIATGESSLTKLKTDQMDVYYIHAPDRRVPLEEVLAGVNALHKAGKFRRFGLSNFLAEEVEEVIRIAQEKSYVLPTVYQGNYNAVARHLETELLPTLRKHNISFYAYSPIAGGFLTKDVDQLLKGGEGRWDPNSQVGGIYHGLYNKAGMLEGLRLWAKISNEAGIPKAELAYRWVVYHSALRGDLGDKVIIGSRNNEQLQQTLAGVKKGPLDPETVKKIEEVWTVVKDDAPVDNFNSLLGKTTS</sequence>